<feature type="region of interest" description="Disordered" evidence="1">
    <location>
        <begin position="116"/>
        <end position="138"/>
    </location>
</feature>
<evidence type="ECO:0000313" key="2">
    <source>
        <dbReference type="EMBL" id="PWN43291.1"/>
    </source>
</evidence>
<dbReference type="Proteomes" id="UP000245783">
    <property type="component" value="Unassembled WGS sequence"/>
</dbReference>
<dbReference type="EMBL" id="KZ819371">
    <property type="protein sequence ID" value="PWN43291.1"/>
    <property type="molecule type" value="Genomic_DNA"/>
</dbReference>
<evidence type="ECO:0000313" key="3">
    <source>
        <dbReference type="Proteomes" id="UP000245783"/>
    </source>
</evidence>
<accession>A0A316W3U4</accession>
<feature type="compositionally biased region" description="Basic residues" evidence="1">
    <location>
        <begin position="119"/>
        <end position="138"/>
    </location>
</feature>
<organism evidence="2 3">
    <name type="scientific">Ceraceosorus guamensis</name>
    <dbReference type="NCBI Taxonomy" id="1522189"/>
    <lineage>
        <taxon>Eukaryota</taxon>
        <taxon>Fungi</taxon>
        <taxon>Dikarya</taxon>
        <taxon>Basidiomycota</taxon>
        <taxon>Ustilaginomycotina</taxon>
        <taxon>Exobasidiomycetes</taxon>
        <taxon>Ceraceosorales</taxon>
        <taxon>Ceraceosoraceae</taxon>
        <taxon>Ceraceosorus</taxon>
    </lineage>
</organism>
<evidence type="ECO:0000256" key="1">
    <source>
        <dbReference type="SAM" id="MobiDB-lite"/>
    </source>
</evidence>
<name>A0A316W3U4_9BASI</name>
<gene>
    <name evidence="2" type="ORF">IE81DRAFT_94324</name>
</gene>
<dbReference type="AlphaFoldDB" id="A0A316W3U4"/>
<reference evidence="2 3" key="1">
    <citation type="journal article" date="2018" name="Mol. Biol. Evol.">
        <title>Broad Genomic Sampling Reveals a Smut Pathogenic Ancestry of the Fungal Clade Ustilaginomycotina.</title>
        <authorList>
            <person name="Kijpornyongpan T."/>
            <person name="Mondo S.J."/>
            <person name="Barry K."/>
            <person name="Sandor L."/>
            <person name="Lee J."/>
            <person name="Lipzen A."/>
            <person name="Pangilinan J."/>
            <person name="LaButti K."/>
            <person name="Hainaut M."/>
            <person name="Henrissat B."/>
            <person name="Grigoriev I.V."/>
            <person name="Spatafora J.W."/>
            <person name="Aime M.C."/>
        </authorList>
    </citation>
    <scope>NUCLEOTIDE SEQUENCE [LARGE SCALE GENOMIC DNA]</scope>
    <source>
        <strain evidence="2 3">MCA 4658</strain>
    </source>
</reference>
<dbReference type="GeneID" id="37039634"/>
<dbReference type="RefSeq" id="XP_025370451.1">
    <property type="nucleotide sequence ID" value="XM_025517764.1"/>
</dbReference>
<proteinExistence type="predicted"/>
<dbReference type="InParanoid" id="A0A316W3U4"/>
<sequence length="138" mass="15595">MPVVVMFFFPASRGRGFHLGIVQRERSLRARRLRLGKSARRCCSFEPLTIHAWTPLIAQTFDSLTTTVTDIRTVTCGVFGESHSRHAGRISHSLRSLANEHSRLATFLLRERGLGRDGHRSRRASTCHSHQSRSRAST</sequence>
<protein>
    <submittedName>
        <fullName evidence="2">Uncharacterized protein</fullName>
    </submittedName>
</protein>
<keyword evidence="3" id="KW-1185">Reference proteome</keyword>